<dbReference type="Pfam" id="PF06105">
    <property type="entry name" value="Aph-1"/>
    <property type="match status" value="1"/>
</dbReference>
<feature type="transmembrane region" description="Helical" evidence="8">
    <location>
        <begin position="79"/>
        <end position="101"/>
    </location>
</feature>
<comment type="similarity">
    <text evidence="2">Belongs to the APH-1 family.</text>
</comment>
<feature type="transmembrane region" description="Helical" evidence="8">
    <location>
        <begin position="280"/>
        <end position="305"/>
    </location>
</feature>
<proteinExistence type="inferred from homology"/>
<evidence type="ECO:0000256" key="3">
    <source>
        <dbReference type="ARBA" id="ARBA00022692"/>
    </source>
</evidence>
<organism evidence="9">
    <name type="scientific">Ditylum brightwellii</name>
    <dbReference type="NCBI Taxonomy" id="49249"/>
    <lineage>
        <taxon>Eukaryota</taxon>
        <taxon>Sar</taxon>
        <taxon>Stramenopiles</taxon>
        <taxon>Ochrophyta</taxon>
        <taxon>Bacillariophyta</taxon>
        <taxon>Mediophyceae</taxon>
        <taxon>Lithodesmiophycidae</taxon>
        <taxon>Lithodesmiales</taxon>
        <taxon>Lithodesmiaceae</taxon>
        <taxon>Ditylum</taxon>
    </lineage>
</organism>
<feature type="compositionally biased region" description="Polar residues" evidence="7">
    <location>
        <begin position="344"/>
        <end position="354"/>
    </location>
</feature>
<accession>A0A7S4WGU9</accession>
<dbReference type="AlphaFoldDB" id="A0A7S4WGU9"/>
<feature type="transmembrane region" description="Helical" evidence="8">
    <location>
        <begin position="194"/>
        <end position="219"/>
    </location>
</feature>
<keyword evidence="6 8" id="KW-0472">Membrane</keyword>
<evidence type="ECO:0000313" key="9">
    <source>
        <dbReference type="EMBL" id="CAE4656693.1"/>
    </source>
</evidence>
<sequence length="354" mass="37759">MRIQISYFATGNAMTSAALSFGCGFIAFSIPAALLLFLTYQKAQLIILVTTSAFAYLLSALVQALVWLPFSKSSISNNVVLIVIPGVIVQCLFRCGFVIMYQKVESVVKKSVARHESHINANRRLNNNDNSDTNVPESETARLNLELNDASCGLAAATGFGGMHSLLLYGTLLSSEGGNGGTLYQPSCSAMPSLVSGALIAFLFTILDAVWMLLTFYAVRRRKLPHYPNTAPIHSNSCCNRFAVPNDAKGAKIALGVVLLSHSAASFATAFNGMNNGCVISLPVLAVIMVLTVVFFSASVMNHYLPTNSISERNQLDSQRTSAGANGTLTGGIPTCAQGGGNGQHDQFNSYHED</sequence>
<gene>
    <name evidence="9" type="ORF">DBRI00130_LOCUS39542</name>
</gene>
<feature type="transmembrane region" description="Helical" evidence="8">
    <location>
        <begin position="17"/>
        <end position="38"/>
    </location>
</feature>
<evidence type="ECO:0000256" key="4">
    <source>
        <dbReference type="ARBA" id="ARBA00022976"/>
    </source>
</evidence>
<dbReference type="GO" id="GO:0007219">
    <property type="term" value="P:Notch signaling pathway"/>
    <property type="evidence" value="ECO:0007669"/>
    <property type="project" value="UniProtKB-KW"/>
</dbReference>
<evidence type="ECO:0000256" key="6">
    <source>
        <dbReference type="ARBA" id="ARBA00023136"/>
    </source>
</evidence>
<evidence type="ECO:0000256" key="7">
    <source>
        <dbReference type="SAM" id="MobiDB-lite"/>
    </source>
</evidence>
<dbReference type="InterPro" id="IPR009294">
    <property type="entry name" value="Aph-1"/>
</dbReference>
<evidence type="ECO:0000256" key="2">
    <source>
        <dbReference type="ARBA" id="ARBA00005577"/>
    </source>
</evidence>
<name>A0A7S4WGU9_9STRA</name>
<feature type="transmembrane region" description="Helical" evidence="8">
    <location>
        <begin position="152"/>
        <end position="174"/>
    </location>
</feature>
<dbReference type="GO" id="GO:0016020">
    <property type="term" value="C:membrane"/>
    <property type="evidence" value="ECO:0007669"/>
    <property type="project" value="UniProtKB-SubCell"/>
</dbReference>
<feature type="transmembrane region" description="Helical" evidence="8">
    <location>
        <begin position="45"/>
        <end position="67"/>
    </location>
</feature>
<reference evidence="9" key="1">
    <citation type="submission" date="2021-01" db="EMBL/GenBank/DDBJ databases">
        <authorList>
            <person name="Corre E."/>
            <person name="Pelletier E."/>
            <person name="Niang G."/>
            <person name="Scheremetjew M."/>
            <person name="Finn R."/>
            <person name="Kale V."/>
            <person name="Holt S."/>
            <person name="Cochrane G."/>
            <person name="Meng A."/>
            <person name="Brown T."/>
            <person name="Cohen L."/>
        </authorList>
    </citation>
    <scope>NUCLEOTIDE SEQUENCE</scope>
    <source>
        <strain evidence="9">GSO104</strain>
    </source>
</reference>
<dbReference type="PROSITE" id="PS51257">
    <property type="entry name" value="PROKAR_LIPOPROTEIN"/>
    <property type="match status" value="1"/>
</dbReference>
<protein>
    <submittedName>
        <fullName evidence="9">Uncharacterized protein</fullName>
    </submittedName>
</protein>
<dbReference type="EMBL" id="HBNS01054515">
    <property type="protein sequence ID" value="CAE4656693.1"/>
    <property type="molecule type" value="Transcribed_RNA"/>
</dbReference>
<evidence type="ECO:0000256" key="5">
    <source>
        <dbReference type="ARBA" id="ARBA00022989"/>
    </source>
</evidence>
<keyword evidence="5 8" id="KW-1133">Transmembrane helix</keyword>
<dbReference type="PANTHER" id="PTHR12889">
    <property type="entry name" value="GAMMA-SECRETASE SUBUNIT APH-1"/>
    <property type="match status" value="1"/>
</dbReference>
<feature type="region of interest" description="Disordered" evidence="7">
    <location>
        <begin position="335"/>
        <end position="354"/>
    </location>
</feature>
<evidence type="ECO:0000256" key="1">
    <source>
        <dbReference type="ARBA" id="ARBA00004141"/>
    </source>
</evidence>
<evidence type="ECO:0000256" key="8">
    <source>
        <dbReference type="SAM" id="Phobius"/>
    </source>
</evidence>
<keyword evidence="3 8" id="KW-0812">Transmembrane</keyword>
<comment type="subcellular location">
    <subcellularLocation>
        <location evidence="1">Membrane</location>
        <topology evidence="1">Multi-pass membrane protein</topology>
    </subcellularLocation>
</comment>
<dbReference type="GO" id="GO:0016485">
    <property type="term" value="P:protein processing"/>
    <property type="evidence" value="ECO:0007669"/>
    <property type="project" value="InterPro"/>
</dbReference>
<keyword evidence="4" id="KW-0914">Notch signaling pathway</keyword>